<keyword evidence="1" id="KW-1133">Transmembrane helix</keyword>
<evidence type="ECO:0000256" key="1">
    <source>
        <dbReference type="SAM" id="Phobius"/>
    </source>
</evidence>
<dbReference type="RefSeq" id="WP_091188995.1">
    <property type="nucleotide sequence ID" value="NZ_FOMT01000005.1"/>
</dbReference>
<keyword evidence="1" id="KW-0812">Transmembrane</keyword>
<proteinExistence type="predicted"/>
<protein>
    <recommendedName>
        <fullName evidence="4">Integral membrane protein</fullName>
    </recommendedName>
</protein>
<dbReference type="STRING" id="1045775.SAMN05216378_4857"/>
<feature type="transmembrane region" description="Helical" evidence="1">
    <location>
        <begin position="89"/>
        <end position="108"/>
    </location>
</feature>
<keyword evidence="1" id="KW-0472">Membrane</keyword>
<evidence type="ECO:0000313" key="3">
    <source>
        <dbReference type="Proteomes" id="UP000198855"/>
    </source>
</evidence>
<dbReference type="Pfam" id="PF24124">
    <property type="entry name" value="YphA"/>
    <property type="match status" value="1"/>
</dbReference>
<accession>A0A1I2FFY7</accession>
<reference evidence="3" key="1">
    <citation type="submission" date="2016-10" db="EMBL/GenBank/DDBJ databases">
        <authorList>
            <person name="Varghese N."/>
            <person name="Submissions S."/>
        </authorList>
    </citation>
    <scope>NUCLEOTIDE SEQUENCE [LARGE SCALE GENOMIC DNA]</scope>
    <source>
        <strain evidence="3">CGMCC 1.10784</strain>
    </source>
</reference>
<evidence type="ECO:0000313" key="2">
    <source>
        <dbReference type="EMBL" id="SFF04424.1"/>
    </source>
</evidence>
<dbReference type="InterPro" id="IPR014617">
    <property type="entry name" value="YphA_Bacsu"/>
</dbReference>
<gene>
    <name evidence="2" type="ORF">SAMN05216378_4857</name>
</gene>
<name>A0A1I2FFY7_9BACL</name>
<feature type="transmembrane region" description="Helical" evidence="1">
    <location>
        <begin position="56"/>
        <end position="77"/>
    </location>
</feature>
<feature type="transmembrane region" description="Helical" evidence="1">
    <location>
        <begin position="179"/>
        <end position="203"/>
    </location>
</feature>
<keyword evidence="3" id="KW-1185">Reference proteome</keyword>
<organism evidence="2 3">
    <name type="scientific">Paenibacillus catalpae</name>
    <dbReference type="NCBI Taxonomy" id="1045775"/>
    <lineage>
        <taxon>Bacteria</taxon>
        <taxon>Bacillati</taxon>
        <taxon>Bacillota</taxon>
        <taxon>Bacilli</taxon>
        <taxon>Bacillales</taxon>
        <taxon>Paenibacillaceae</taxon>
        <taxon>Paenibacillus</taxon>
    </lineage>
</organism>
<evidence type="ECO:0008006" key="4">
    <source>
        <dbReference type="Google" id="ProtNLM"/>
    </source>
</evidence>
<dbReference type="AlphaFoldDB" id="A0A1I2FFY7"/>
<dbReference type="EMBL" id="FOMT01000005">
    <property type="protein sequence ID" value="SFF04424.1"/>
    <property type="molecule type" value="Genomic_DNA"/>
</dbReference>
<feature type="transmembrane region" description="Helical" evidence="1">
    <location>
        <begin position="6"/>
        <end position="23"/>
    </location>
</feature>
<dbReference type="Proteomes" id="UP000198855">
    <property type="component" value="Unassembled WGS sequence"/>
</dbReference>
<sequence>MLNAGYISIWIMVMAFILMTTGWSDFVGLSVKNRKWVLLALAICAALQLIEETFQIGAVHIHVFAGTILLMVISLLAMRGPLVWDSRGYLLICALLAGMIWGSVRKMYSVDPVFFWLDPLLDGPIVAGVLASAFSTKGQHQFTVLLFAGAAAELVHALLQKGVYEASIGSLQWWDSLWIAFAAARIISLLFLTVRTGVVRFIAIPWRNKGGSSPK</sequence>